<proteinExistence type="predicted"/>
<dbReference type="EMBL" id="CM042027">
    <property type="protein sequence ID" value="KAI3802427.1"/>
    <property type="molecule type" value="Genomic_DNA"/>
</dbReference>
<keyword evidence="2" id="KW-1185">Reference proteome</keyword>
<accession>A0ACB9I3S4</accession>
<evidence type="ECO:0000313" key="2">
    <source>
        <dbReference type="Proteomes" id="UP001056120"/>
    </source>
</evidence>
<protein>
    <submittedName>
        <fullName evidence="1">Uncharacterized protein</fullName>
    </submittedName>
</protein>
<gene>
    <name evidence="1" type="ORF">L1987_30559</name>
</gene>
<reference evidence="2" key="1">
    <citation type="journal article" date="2022" name="Mol. Ecol. Resour.">
        <title>The genomes of chicory, endive, great burdock and yacon provide insights into Asteraceae palaeo-polyploidization history and plant inulin production.</title>
        <authorList>
            <person name="Fan W."/>
            <person name="Wang S."/>
            <person name="Wang H."/>
            <person name="Wang A."/>
            <person name="Jiang F."/>
            <person name="Liu H."/>
            <person name="Zhao H."/>
            <person name="Xu D."/>
            <person name="Zhang Y."/>
        </authorList>
    </citation>
    <scope>NUCLEOTIDE SEQUENCE [LARGE SCALE GENOMIC DNA]</scope>
    <source>
        <strain evidence="2">cv. Yunnan</strain>
    </source>
</reference>
<organism evidence="1 2">
    <name type="scientific">Smallanthus sonchifolius</name>
    <dbReference type="NCBI Taxonomy" id="185202"/>
    <lineage>
        <taxon>Eukaryota</taxon>
        <taxon>Viridiplantae</taxon>
        <taxon>Streptophyta</taxon>
        <taxon>Embryophyta</taxon>
        <taxon>Tracheophyta</taxon>
        <taxon>Spermatophyta</taxon>
        <taxon>Magnoliopsida</taxon>
        <taxon>eudicotyledons</taxon>
        <taxon>Gunneridae</taxon>
        <taxon>Pentapetalae</taxon>
        <taxon>asterids</taxon>
        <taxon>campanulids</taxon>
        <taxon>Asterales</taxon>
        <taxon>Asteraceae</taxon>
        <taxon>Asteroideae</taxon>
        <taxon>Heliantheae alliance</taxon>
        <taxon>Millerieae</taxon>
        <taxon>Smallanthus</taxon>
    </lineage>
</organism>
<evidence type="ECO:0000313" key="1">
    <source>
        <dbReference type="EMBL" id="KAI3802427.1"/>
    </source>
</evidence>
<reference evidence="1 2" key="2">
    <citation type="journal article" date="2022" name="Mol. Ecol. Resour.">
        <title>The genomes of chicory, endive, great burdock and yacon provide insights into Asteraceae paleo-polyploidization history and plant inulin production.</title>
        <authorList>
            <person name="Fan W."/>
            <person name="Wang S."/>
            <person name="Wang H."/>
            <person name="Wang A."/>
            <person name="Jiang F."/>
            <person name="Liu H."/>
            <person name="Zhao H."/>
            <person name="Xu D."/>
            <person name="Zhang Y."/>
        </authorList>
    </citation>
    <scope>NUCLEOTIDE SEQUENCE [LARGE SCALE GENOMIC DNA]</scope>
    <source>
        <strain evidence="2">cv. Yunnan</strain>
        <tissue evidence="1">Leaves</tissue>
    </source>
</reference>
<name>A0ACB9I3S4_9ASTR</name>
<dbReference type="Proteomes" id="UP001056120">
    <property type="component" value="Linkage Group LG10"/>
</dbReference>
<sequence>MVIPVMLLVISIITDYFLHKLQNLPPRPWLPPLPVIGHLYLLKKPLHRTLAKLSAKNGPVQLLQSGSRPVLVISSPSSAEECLSKNDIVFANRPRLLAGKYLGYNYTSLSSYYYSRDDVLTEEEKQKAHRFQEIVTEIFKVMGAFTRRGLRANFKVVRSEQIRKEIDLFASKTGLVHAGAKREHGKL</sequence>
<comment type="caution">
    <text evidence="1">The sequence shown here is derived from an EMBL/GenBank/DDBJ whole genome shotgun (WGS) entry which is preliminary data.</text>
</comment>